<dbReference type="OrthoDB" id="278727at2759"/>
<organism evidence="1 2">
    <name type="scientific">Trypanosoma cruzi marinkellei</name>
    <dbReference type="NCBI Taxonomy" id="85056"/>
    <lineage>
        <taxon>Eukaryota</taxon>
        <taxon>Discoba</taxon>
        <taxon>Euglenozoa</taxon>
        <taxon>Kinetoplastea</taxon>
        <taxon>Metakinetoplastina</taxon>
        <taxon>Trypanosomatida</taxon>
        <taxon>Trypanosomatidae</taxon>
        <taxon>Trypanosoma</taxon>
        <taxon>Schizotrypanum</taxon>
    </lineage>
</organism>
<protein>
    <submittedName>
        <fullName evidence="1">Trans-sialidase, putative</fullName>
    </submittedName>
</protein>
<dbReference type="AlphaFoldDB" id="K2MVB8"/>
<proteinExistence type="predicted"/>
<dbReference type="PANTHER" id="PTHR36688:SF1">
    <property type="entry name" value="ENDONUCLEASE_EXONUCLEASE_PHOSPHATASE DOMAIN-CONTAINING PROTEIN"/>
    <property type="match status" value="1"/>
</dbReference>
<feature type="non-terminal residue" evidence="1">
    <location>
        <position position="152"/>
    </location>
</feature>
<evidence type="ECO:0000313" key="1">
    <source>
        <dbReference type="EMBL" id="EKF39158.1"/>
    </source>
</evidence>
<dbReference type="PANTHER" id="PTHR36688">
    <property type="entry name" value="ENDO/EXONUCLEASE/PHOSPHATASE DOMAIN-CONTAINING PROTEIN"/>
    <property type="match status" value="1"/>
</dbReference>
<dbReference type="InterPro" id="IPR052560">
    <property type="entry name" value="RdDP_mobile_element"/>
</dbReference>
<sequence>MAGPGLTLRLLPLGLAPGPDGIHGEALRHQGRVAKRVVTWLFDRRVRAGTGPRNRRRGVVLLLLNPGRTASDRYSHRPVTLSGCLSKLMEHIPATRIRDVIESQLTQQPSCFLPGNSTPDQLLHLRAAMQCNAPQHRTAAEFVDHANAFGTV</sequence>
<evidence type="ECO:0000313" key="2">
    <source>
        <dbReference type="Proteomes" id="UP000007350"/>
    </source>
</evidence>
<comment type="caution">
    <text evidence="1">The sequence shown here is derived from an EMBL/GenBank/DDBJ whole genome shotgun (WGS) entry which is preliminary data.</text>
</comment>
<gene>
    <name evidence="1" type="ORF">MOQ_000620</name>
</gene>
<keyword evidence="2" id="KW-1185">Reference proteome</keyword>
<accession>K2MVB8</accession>
<name>K2MVB8_TRYCR</name>
<dbReference type="EMBL" id="AHKC01001570">
    <property type="protein sequence ID" value="EKF39158.1"/>
    <property type="molecule type" value="Genomic_DNA"/>
</dbReference>
<dbReference type="Proteomes" id="UP000007350">
    <property type="component" value="Unassembled WGS sequence"/>
</dbReference>
<reference evidence="1 2" key="1">
    <citation type="journal article" date="2012" name="BMC Genomics">
        <title>Comparative genomic analysis of human infective Trypanosoma cruzi lineages with the bat-restricted subspecies T. cruzi marinkellei.</title>
        <authorList>
            <person name="Franzen O."/>
            <person name="Talavera-Lopez C."/>
            <person name="Ochaya S."/>
            <person name="Butler C.E."/>
            <person name="Messenger L.A."/>
            <person name="Lewis M.D."/>
            <person name="Llewellyn M.S."/>
            <person name="Marinkelle C.J."/>
            <person name="Tyler K.M."/>
            <person name="Miles M.A."/>
            <person name="Andersson B."/>
        </authorList>
    </citation>
    <scope>NUCLEOTIDE SEQUENCE [LARGE SCALE GENOMIC DNA]</scope>
    <source>
        <strain evidence="1 2">B7</strain>
    </source>
</reference>